<reference evidence="3" key="1">
    <citation type="submission" date="2025-08" db="UniProtKB">
        <authorList>
            <consortium name="RefSeq"/>
        </authorList>
    </citation>
    <scope>IDENTIFICATION</scope>
</reference>
<evidence type="ECO:0000313" key="2">
    <source>
        <dbReference type="Proteomes" id="UP000079169"/>
    </source>
</evidence>
<feature type="region of interest" description="Disordered" evidence="1">
    <location>
        <begin position="123"/>
        <end position="145"/>
    </location>
</feature>
<dbReference type="RefSeq" id="XP_026687792.1">
    <property type="nucleotide sequence ID" value="XM_026831991.1"/>
</dbReference>
<name>A0A3Q0JH84_DIACI</name>
<dbReference type="Proteomes" id="UP000079169">
    <property type="component" value="Unplaced"/>
</dbReference>
<dbReference type="PaxDb" id="121845-A0A3Q0JH84"/>
<sequence length="234" mass="26256">MADRETLKLLQDWEMPEDIIKNFTDAGIDCVVLENMLESDWSVLMPDLKNMGYRVKFRMCWQSWVQSLKNRCSTPSSSNTYTTLLSHDEFIATLAFPSTSNYDQSTQYNQALLSQSDPTVHGNLSASGSFTSQPQPLCSTQPPKPTTHNYFQSDPIVHGNLSASGSFTSQPQPLYSTQLPKPITHNYFQSDPIVHGNLSASGSFTSQPQPLYSTQLPKPITHNYVSSFFLLFHC</sequence>
<dbReference type="AlphaFoldDB" id="A0A3Q0JH84"/>
<protein>
    <submittedName>
        <fullName evidence="3">Uncharacterized protein LOC103521195 isoform X1</fullName>
    </submittedName>
</protein>
<evidence type="ECO:0000313" key="3">
    <source>
        <dbReference type="RefSeq" id="XP_026687792.1"/>
    </source>
</evidence>
<keyword evidence="2" id="KW-1185">Reference proteome</keyword>
<dbReference type="GeneID" id="103521195"/>
<organism evidence="2 3">
    <name type="scientific">Diaphorina citri</name>
    <name type="common">Asian citrus psyllid</name>
    <dbReference type="NCBI Taxonomy" id="121845"/>
    <lineage>
        <taxon>Eukaryota</taxon>
        <taxon>Metazoa</taxon>
        <taxon>Ecdysozoa</taxon>
        <taxon>Arthropoda</taxon>
        <taxon>Hexapoda</taxon>
        <taxon>Insecta</taxon>
        <taxon>Pterygota</taxon>
        <taxon>Neoptera</taxon>
        <taxon>Paraneoptera</taxon>
        <taxon>Hemiptera</taxon>
        <taxon>Sternorrhyncha</taxon>
        <taxon>Psylloidea</taxon>
        <taxon>Psyllidae</taxon>
        <taxon>Diaphorininae</taxon>
        <taxon>Diaphorina</taxon>
    </lineage>
</organism>
<accession>A0A3Q0JH84</accession>
<proteinExistence type="predicted"/>
<gene>
    <name evidence="3" type="primary">LOC103521195</name>
</gene>
<evidence type="ECO:0000256" key="1">
    <source>
        <dbReference type="SAM" id="MobiDB-lite"/>
    </source>
</evidence>